<evidence type="ECO:0000313" key="4">
    <source>
        <dbReference type="Proteomes" id="UP000887572"/>
    </source>
</evidence>
<dbReference type="AlphaFoldDB" id="A0A914H7N2"/>
<accession>A0A914H7N2</accession>
<dbReference type="GO" id="GO:0005524">
    <property type="term" value="F:ATP binding"/>
    <property type="evidence" value="ECO:0007669"/>
    <property type="project" value="InterPro"/>
</dbReference>
<dbReference type="InterPro" id="IPR050304">
    <property type="entry name" value="MT-severing_AAA_ATPase"/>
</dbReference>
<reference evidence="5" key="1">
    <citation type="submission" date="2022-11" db="UniProtKB">
        <authorList>
            <consortium name="WormBaseParasite"/>
        </authorList>
    </citation>
    <scope>IDENTIFICATION</scope>
</reference>
<name>A0A914H7N2_GLORO</name>
<evidence type="ECO:0000259" key="3">
    <source>
        <dbReference type="Pfam" id="PF00004"/>
    </source>
</evidence>
<evidence type="ECO:0000313" key="5">
    <source>
        <dbReference type="WBParaSite" id="Gr19_v10_g14574.t1"/>
    </source>
</evidence>
<organism evidence="4 5">
    <name type="scientific">Globodera rostochiensis</name>
    <name type="common">Golden nematode worm</name>
    <name type="synonym">Heterodera rostochiensis</name>
    <dbReference type="NCBI Taxonomy" id="31243"/>
    <lineage>
        <taxon>Eukaryota</taxon>
        <taxon>Metazoa</taxon>
        <taxon>Ecdysozoa</taxon>
        <taxon>Nematoda</taxon>
        <taxon>Chromadorea</taxon>
        <taxon>Rhabditida</taxon>
        <taxon>Tylenchina</taxon>
        <taxon>Tylenchomorpha</taxon>
        <taxon>Tylenchoidea</taxon>
        <taxon>Heteroderidae</taxon>
        <taxon>Heteroderinae</taxon>
        <taxon>Globodera</taxon>
    </lineage>
</organism>
<feature type="region of interest" description="Disordered" evidence="2">
    <location>
        <begin position="1"/>
        <end position="49"/>
    </location>
</feature>
<dbReference type="SUPFAM" id="SSF52540">
    <property type="entry name" value="P-loop containing nucleoside triphosphate hydrolases"/>
    <property type="match status" value="1"/>
</dbReference>
<evidence type="ECO:0000256" key="1">
    <source>
        <dbReference type="ARBA" id="ARBA00006914"/>
    </source>
</evidence>
<dbReference type="Proteomes" id="UP000887572">
    <property type="component" value="Unplaced"/>
</dbReference>
<feature type="domain" description="ATPase AAA-type core" evidence="3">
    <location>
        <begin position="53"/>
        <end position="119"/>
    </location>
</feature>
<dbReference type="Gene3D" id="1.10.8.60">
    <property type="match status" value="1"/>
</dbReference>
<dbReference type="WBParaSite" id="Gr19_v10_g14574.t1">
    <property type="protein sequence ID" value="Gr19_v10_g14574.t1"/>
    <property type="gene ID" value="Gr19_v10_g14574"/>
</dbReference>
<comment type="similarity">
    <text evidence="1">Belongs to the AAA ATPase family.</text>
</comment>
<feature type="compositionally biased region" description="Low complexity" evidence="2">
    <location>
        <begin position="10"/>
        <end position="26"/>
    </location>
</feature>
<dbReference type="Pfam" id="PF00004">
    <property type="entry name" value="AAA"/>
    <property type="match status" value="1"/>
</dbReference>
<proteinExistence type="inferred from homology"/>
<evidence type="ECO:0000256" key="2">
    <source>
        <dbReference type="SAM" id="MobiDB-lite"/>
    </source>
</evidence>
<feature type="region of interest" description="Disordered" evidence="2">
    <location>
        <begin position="124"/>
        <end position="146"/>
    </location>
</feature>
<protein>
    <submittedName>
        <fullName evidence="5">ATPase AAA-type core domain-containing protein</fullName>
    </submittedName>
</protein>
<dbReference type="InterPro" id="IPR003959">
    <property type="entry name" value="ATPase_AAA_core"/>
</dbReference>
<keyword evidence="4" id="KW-1185">Reference proteome</keyword>
<dbReference type="PANTHER" id="PTHR23074:SF17">
    <property type="entry name" value="FIDGETIN-LIKE PROTEIN 1"/>
    <property type="match status" value="1"/>
</dbReference>
<dbReference type="InterPro" id="IPR027417">
    <property type="entry name" value="P-loop_NTPase"/>
</dbReference>
<dbReference type="PANTHER" id="PTHR23074">
    <property type="entry name" value="AAA DOMAIN-CONTAINING"/>
    <property type="match status" value="1"/>
</dbReference>
<sequence length="325" mass="36396">MYVRAEACVRTTTARQQQQQAPAQPQDDNSSTKPKRMPQKTRRTDLTKQNVTSATLTAPLLGESEKIVKALFHLAKALSPSIVFFDEIDALCSHRGGHTVHEASRRIKSELLMNMDATRFERDRPDRSEFPAGFGPSTAPTIGQAHLRRPPRCAGASVYLPHKLSFSIGKIRDTHMPIQKRHRPSRRRHYTGPVDFKGITTHHDSNVIVLTAANFPRDLDQALLRRLNRRIYVALPDAAACEAMLRHNMRGNFVENDDWPDIARRLQNYSGADMAALCAAEASGQFWEEVTAGTDLTNLQVLAAVSDSVIGRPSRWRISSERLEG</sequence>
<dbReference type="GO" id="GO:0016887">
    <property type="term" value="F:ATP hydrolysis activity"/>
    <property type="evidence" value="ECO:0007669"/>
    <property type="project" value="InterPro"/>
</dbReference>
<dbReference type="Gene3D" id="3.40.50.300">
    <property type="entry name" value="P-loop containing nucleotide triphosphate hydrolases"/>
    <property type="match status" value="2"/>
</dbReference>